<feature type="region of interest" description="Disordered" evidence="1">
    <location>
        <begin position="64"/>
        <end position="107"/>
    </location>
</feature>
<evidence type="ECO:0000256" key="1">
    <source>
        <dbReference type="SAM" id="MobiDB-lite"/>
    </source>
</evidence>
<sequence length="107" mass="11689">MRAIFFDEDDARSVAARLVADGFTAEVEQERLAGEDDDEDHPWAVVSDAPELVLEVLVDERDGWLDMEPVPQSAPKPGPGTGLDLPRAPRRVKRPDLLPPSADSTAD</sequence>
<evidence type="ECO:0008006" key="4">
    <source>
        <dbReference type="Google" id="ProtNLM"/>
    </source>
</evidence>
<keyword evidence="3" id="KW-1185">Reference proteome</keyword>
<protein>
    <recommendedName>
        <fullName evidence="4">DUF2007 domain-containing protein</fullName>
    </recommendedName>
</protein>
<accession>A0ABR9RRS0</accession>
<dbReference type="RefSeq" id="WP_193637173.1">
    <property type="nucleotide sequence ID" value="NZ_JADCSA010000003.1"/>
</dbReference>
<name>A0ABR9RRS0_9ACTN</name>
<proteinExistence type="predicted"/>
<evidence type="ECO:0000313" key="2">
    <source>
        <dbReference type="EMBL" id="MBE7323850.1"/>
    </source>
</evidence>
<dbReference type="EMBL" id="JADCSA010000003">
    <property type="protein sequence ID" value="MBE7323850.1"/>
    <property type="molecule type" value="Genomic_DNA"/>
</dbReference>
<evidence type="ECO:0000313" key="3">
    <source>
        <dbReference type="Proteomes" id="UP000756387"/>
    </source>
</evidence>
<organism evidence="2 3">
    <name type="scientific">Nocardioides malaquae</name>
    <dbReference type="NCBI Taxonomy" id="2773426"/>
    <lineage>
        <taxon>Bacteria</taxon>
        <taxon>Bacillati</taxon>
        <taxon>Actinomycetota</taxon>
        <taxon>Actinomycetes</taxon>
        <taxon>Propionibacteriales</taxon>
        <taxon>Nocardioidaceae</taxon>
        <taxon>Nocardioides</taxon>
    </lineage>
</organism>
<gene>
    <name evidence="2" type="ORF">IEQ44_04200</name>
</gene>
<dbReference type="Proteomes" id="UP000756387">
    <property type="component" value="Unassembled WGS sequence"/>
</dbReference>
<reference evidence="2 3" key="1">
    <citation type="submission" date="2020-10" db="EMBL/GenBank/DDBJ databases">
        <title>Nocardioides sp. isolated from sludge.</title>
        <authorList>
            <person name="Zhang X."/>
        </authorList>
    </citation>
    <scope>NUCLEOTIDE SEQUENCE [LARGE SCALE GENOMIC DNA]</scope>
    <source>
        <strain evidence="2 3">Y6</strain>
    </source>
</reference>
<comment type="caution">
    <text evidence="2">The sequence shown here is derived from an EMBL/GenBank/DDBJ whole genome shotgun (WGS) entry which is preliminary data.</text>
</comment>